<evidence type="ECO:0000256" key="10">
    <source>
        <dbReference type="PROSITE-ProRule" id="PRU10141"/>
    </source>
</evidence>
<keyword evidence="7 10" id="KW-0067">ATP-binding</keyword>
<dbReference type="SMART" id="SM01304">
    <property type="entry name" value="Ras_bdg_2"/>
    <property type="match status" value="1"/>
</dbReference>
<protein>
    <recommendedName>
        <fullName evidence="2">mitogen-activated protein kinase kinase kinase</fullName>
        <ecNumber evidence="2">2.7.11.25</ecNumber>
    </recommendedName>
</protein>
<feature type="binding site" evidence="10">
    <location>
        <position position="479"/>
    </location>
    <ligand>
        <name>ATP</name>
        <dbReference type="ChEBI" id="CHEBI:30616"/>
    </ligand>
</feature>
<dbReference type="GO" id="GO:0007232">
    <property type="term" value="P:osmosensory signaling pathway via Sho1 osmosensor"/>
    <property type="evidence" value="ECO:0007669"/>
    <property type="project" value="EnsemblFungi"/>
</dbReference>
<comment type="catalytic activity">
    <reaction evidence="8">
        <text>L-threonyl-[protein] + ATP = O-phospho-L-threonyl-[protein] + ADP + H(+)</text>
        <dbReference type="Rhea" id="RHEA:46608"/>
        <dbReference type="Rhea" id="RHEA-COMP:11060"/>
        <dbReference type="Rhea" id="RHEA-COMP:11605"/>
        <dbReference type="ChEBI" id="CHEBI:15378"/>
        <dbReference type="ChEBI" id="CHEBI:30013"/>
        <dbReference type="ChEBI" id="CHEBI:30616"/>
        <dbReference type="ChEBI" id="CHEBI:61977"/>
        <dbReference type="ChEBI" id="CHEBI:456216"/>
        <dbReference type="EC" id="2.7.11.25"/>
    </reaction>
</comment>
<dbReference type="GO" id="GO:0001402">
    <property type="term" value="P:signal transduction involved in filamentous growth"/>
    <property type="evidence" value="ECO:0007669"/>
    <property type="project" value="EnsemblFungi"/>
</dbReference>
<reference evidence="13 14" key="1">
    <citation type="journal article" date="2011" name="Proc. Natl. Acad. Sci. U.S.A.">
        <title>Comparative genomics of xylose-fermenting fungi for enhanced biofuel production.</title>
        <authorList>
            <person name="Wohlbach D.J."/>
            <person name="Kuo A."/>
            <person name="Sato T.K."/>
            <person name="Potts K.M."/>
            <person name="Salamov A.A."/>
            <person name="LaButti K.M."/>
            <person name="Sun H."/>
            <person name="Clum A."/>
            <person name="Pangilinan J.L."/>
            <person name="Lindquist E.A."/>
            <person name="Lucas S."/>
            <person name="Lapidus A."/>
            <person name="Jin M."/>
            <person name="Gunawan C."/>
            <person name="Balan V."/>
            <person name="Dale B.E."/>
            <person name="Jeffries T.W."/>
            <person name="Zinkel R."/>
            <person name="Barry K.W."/>
            <person name="Grigoriev I.V."/>
            <person name="Gasch A.P."/>
        </authorList>
    </citation>
    <scope>NUCLEOTIDE SEQUENCE [LARGE SCALE GENOMIC DNA]</scope>
    <source>
        <strain evidence="14">NRRL Y-27907 / 11-Y1</strain>
    </source>
</reference>
<dbReference type="Gene3D" id="1.10.510.10">
    <property type="entry name" value="Transferase(Phosphotransferase) domain 1"/>
    <property type="match status" value="1"/>
</dbReference>
<dbReference type="PROSITE" id="PS00107">
    <property type="entry name" value="PROTEIN_KINASE_ATP"/>
    <property type="match status" value="1"/>
</dbReference>
<dbReference type="FunCoup" id="G3ALG9">
    <property type="interactions" value="160"/>
</dbReference>
<accession>G3ALG9</accession>
<dbReference type="Gene3D" id="1.10.150.50">
    <property type="entry name" value="Transcription Factor, Ets-1"/>
    <property type="match status" value="1"/>
</dbReference>
<dbReference type="GO" id="GO:0000196">
    <property type="term" value="P:cell integrity MAPK cascade"/>
    <property type="evidence" value="ECO:0007669"/>
    <property type="project" value="EnsemblFungi"/>
</dbReference>
<keyword evidence="5 10" id="KW-0547">Nucleotide-binding</keyword>
<dbReference type="FunFam" id="1.10.510.10:FF:000334">
    <property type="entry name" value="Serine/threonine-protein kinase STE11"/>
    <property type="match status" value="1"/>
</dbReference>
<dbReference type="OMA" id="CFNADSI"/>
<dbReference type="FunFam" id="3.30.200.20:FF:000387">
    <property type="entry name" value="Serine/threonine-protein kinase STE11"/>
    <property type="match status" value="1"/>
</dbReference>
<dbReference type="InterPro" id="IPR008271">
    <property type="entry name" value="Ser/Thr_kinase_AS"/>
</dbReference>
<feature type="domain" description="Protein kinase" evidence="11">
    <location>
        <begin position="450"/>
        <end position="718"/>
    </location>
</feature>
<dbReference type="SMART" id="SM00220">
    <property type="entry name" value="S_TKc"/>
    <property type="match status" value="1"/>
</dbReference>
<dbReference type="GO" id="GO:0032093">
    <property type="term" value="F:SAM domain binding"/>
    <property type="evidence" value="ECO:0007669"/>
    <property type="project" value="EnsemblFungi"/>
</dbReference>
<dbReference type="GO" id="GO:0007124">
    <property type="term" value="P:pseudohyphal growth"/>
    <property type="evidence" value="ECO:0007669"/>
    <property type="project" value="EnsemblFungi"/>
</dbReference>
<dbReference type="Pfam" id="PF14847">
    <property type="entry name" value="Ras_bdg_2"/>
    <property type="match status" value="1"/>
</dbReference>
<dbReference type="SUPFAM" id="SSF56112">
    <property type="entry name" value="Protein kinase-like (PK-like)"/>
    <property type="match status" value="1"/>
</dbReference>
<comment type="catalytic activity">
    <reaction evidence="9">
        <text>L-seryl-[protein] + ATP = O-phospho-L-seryl-[protein] + ADP + H(+)</text>
        <dbReference type="Rhea" id="RHEA:17989"/>
        <dbReference type="Rhea" id="RHEA-COMP:9863"/>
        <dbReference type="Rhea" id="RHEA-COMP:11604"/>
        <dbReference type="ChEBI" id="CHEBI:15378"/>
        <dbReference type="ChEBI" id="CHEBI:29999"/>
        <dbReference type="ChEBI" id="CHEBI:30616"/>
        <dbReference type="ChEBI" id="CHEBI:83421"/>
        <dbReference type="ChEBI" id="CHEBI:456216"/>
        <dbReference type="EC" id="2.7.11.25"/>
    </reaction>
</comment>
<dbReference type="Pfam" id="PF00536">
    <property type="entry name" value="SAM_1"/>
    <property type="match status" value="1"/>
</dbReference>
<dbReference type="Pfam" id="PF00069">
    <property type="entry name" value="Pkinase"/>
    <property type="match status" value="1"/>
</dbReference>
<dbReference type="GO" id="GO:0071474">
    <property type="term" value="P:cellular hyperosmotic response"/>
    <property type="evidence" value="ECO:0007669"/>
    <property type="project" value="EnsemblFungi"/>
</dbReference>
<dbReference type="InterPro" id="IPR001660">
    <property type="entry name" value="SAM"/>
</dbReference>
<evidence type="ECO:0000259" key="12">
    <source>
        <dbReference type="PROSITE" id="PS50105"/>
    </source>
</evidence>
<keyword evidence="14" id="KW-1185">Reference proteome</keyword>
<evidence type="ECO:0000256" key="1">
    <source>
        <dbReference type="ARBA" id="ARBA00006529"/>
    </source>
</evidence>
<dbReference type="SUPFAM" id="SSF47769">
    <property type="entry name" value="SAM/Pointed domain"/>
    <property type="match status" value="1"/>
</dbReference>
<dbReference type="InterPro" id="IPR013761">
    <property type="entry name" value="SAM/pointed_sf"/>
</dbReference>
<dbReference type="AlphaFoldDB" id="G3ALG9"/>
<dbReference type="InterPro" id="IPR029458">
    <property type="entry name" value="Ras-bd_By2"/>
</dbReference>
<dbReference type="KEGG" id="spaa:SPAPADRAFT_137293"/>
<dbReference type="GO" id="GO:0042802">
    <property type="term" value="F:identical protein binding"/>
    <property type="evidence" value="ECO:0007669"/>
    <property type="project" value="EnsemblFungi"/>
</dbReference>
<dbReference type="InterPro" id="IPR017441">
    <property type="entry name" value="Protein_kinase_ATP_BS"/>
</dbReference>
<evidence type="ECO:0000256" key="7">
    <source>
        <dbReference type="ARBA" id="ARBA00022840"/>
    </source>
</evidence>
<dbReference type="OrthoDB" id="266718at2759"/>
<dbReference type="GeneID" id="18870035"/>
<dbReference type="eggNOG" id="KOG0198">
    <property type="taxonomic scope" value="Eukaryota"/>
</dbReference>
<dbReference type="GO" id="GO:0001403">
    <property type="term" value="P:invasive growth in response to glucose limitation"/>
    <property type="evidence" value="ECO:0007669"/>
    <property type="project" value="EnsemblFungi"/>
</dbReference>
<evidence type="ECO:0000256" key="2">
    <source>
        <dbReference type="ARBA" id="ARBA00012406"/>
    </source>
</evidence>
<proteinExistence type="inferred from homology"/>
<dbReference type="Gene3D" id="3.10.20.90">
    <property type="entry name" value="Phosphatidylinositol 3-kinase Catalytic Subunit, Chain A, domain 1"/>
    <property type="match status" value="1"/>
</dbReference>
<dbReference type="GO" id="GO:0005524">
    <property type="term" value="F:ATP binding"/>
    <property type="evidence" value="ECO:0007669"/>
    <property type="project" value="UniProtKB-UniRule"/>
</dbReference>
<organism evidence="14">
    <name type="scientific">Spathaspora passalidarum (strain NRRL Y-27907 / 11-Y1)</name>
    <dbReference type="NCBI Taxonomy" id="619300"/>
    <lineage>
        <taxon>Eukaryota</taxon>
        <taxon>Fungi</taxon>
        <taxon>Dikarya</taxon>
        <taxon>Ascomycota</taxon>
        <taxon>Saccharomycotina</taxon>
        <taxon>Pichiomycetes</taxon>
        <taxon>Debaryomycetaceae</taxon>
        <taxon>Spathaspora</taxon>
    </lineage>
</organism>
<dbReference type="PANTHER" id="PTHR11584:SF369">
    <property type="entry name" value="MITOGEN-ACTIVATED PROTEIN KINASE KINASE KINASE 19-RELATED"/>
    <property type="match status" value="1"/>
</dbReference>
<name>G3ALG9_SPAPN</name>
<dbReference type="SMART" id="SM00454">
    <property type="entry name" value="SAM"/>
    <property type="match status" value="1"/>
</dbReference>
<feature type="domain" description="SAM" evidence="12">
    <location>
        <begin position="17"/>
        <end position="80"/>
    </location>
</feature>
<evidence type="ECO:0000259" key="11">
    <source>
        <dbReference type="PROSITE" id="PS50011"/>
    </source>
</evidence>
<dbReference type="PROSITE" id="PS50105">
    <property type="entry name" value="SAM_DOMAIN"/>
    <property type="match status" value="1"/>
</dbReference>
<evidence type="ECO:0000313" key="14">
    <source>
        <dbReference type="Proteomes" id="UP000000709"/>
    </source>
</evidence>
<dbReference type="InterPro" id="IPR011009">
    <property type="entry name" value="Kinase-like_dom_sf"/>
</dbReference>
<dbReference type="GO" id="GO:0004709">
    <property type="term" value="F:MAP kinase kinase kinase activity"/>
    <property type="evidence" value="ECO:0007669"/>
    <property type="project" value="UniProtKB-EC"/>
</dbReference>
<dbReference type="Proteomes" id="UP000000709">
    <property type="component" value="Unassembled WGS sequence"/>
</dbReference>
<dbReference type="CDD" id="cd09534">
    <property type="entry name" value="SAM_Ste11_fungal"/>
    <property type="match status" value="1"/>
</dbReference>
<dbReference type="EC" id="2.7.11.25" evidence="2"/>
<dbReference type="EMBL" id="GL996501">
    <property type="protein sequence ID" value="EGW33212.1"/>
    <property type="molecule type" value="Genomic_DNA"/>
</dbReference>
<dbReference type="GO" id="GO:0038066">
    <property type="term" value="P:p38MAPK cascade"/>
    <property type="evidence" value="ECO:0007669"/>
    <property type="project" value="EnsemblFungi"/>
</dbReference>
<keyword evidence="6" id="KW-0418">Kinase</keyword>
<dbReference type="PROSITE" id="PS50011">
    <property type="entry name" value="PROTEIN_KINASE_DOM"/>
    <property type="match status" value="1"/>
</dbReference>
<dbReference type="PANTHER" id="PTHR11584">
    <property type="entry name" value="SERINE/THREONINE PROTEIN KINASE"/>
    <property type="match status" value="1"/>
</dbReference>
<evidence type="ECO:0000256" key="4">
    <source>
        <dbReference type="ARBA" id="ARBA00022679"/>
    </source>
</evidence>
<evidence type="ECO:0000256" key="8">
    <source>
        <dbReference type="ARBA" id="ARBA00047559"/>
    </source>
</evidence>
<evidence type="ECO:0000313" key="13">
    <source>
        <dbReference type="EMBL" id="EGW33212.1"/>
    </source>
</evidence>
<sequence length="726" mass="81743">MSDTTEIVEITQADPRNDVKELKQWLTNSDCQQYFPKFVDNGITLDLVPELDTEALKELGITKLGDRLRLELAISSMKQEQLQQRVGIEEILEMVNNKPAVVTPGTVAEANEATLTQLEGGNTTSITPSSKDSSKNIMFILQDGSMIKVNVGGCFNAQSIKRKVLKKLGFKSQEAQFDTYIHSTNSDGVSNVIMLFDVELVTICYSPERLEKHRIMFVPKNDYPTEVAIETSKKIMHKYASRSRDSSMNSRNQRSQMRNFFGQRPPSELISSNLAEYFPEARKKDLEQTVRNSVRHSVRLSRRFNIPPGAFSSGFNKRNSVWSNATGLASHKAVSISSGETGNGYRRSQRTIGDVMMNNISAIDEAVSSTETFHTPPTNTIFNDTKSIASSKKSRNALHRISMVADSLPAANRLSTIELISSDSEEEDIDGDDEFDKVDIFADFDVPKHWLKGARIGSGSFGTVYLGMNPHTGELMAVKQIPLPTEKNRHNTDVERSMAEQQREMTLLKELDHENIVRYFGSTTDENFLNIFLEYVPGGSVQTMLNSYGPFEEPLIRNFIRQVLIGLNYLHGEDIIHRDIKGANILIDIKGTVKIGDFGISRKVSSIDEEDEVFKKTGRRASLQGSVFWMAPEVVKQTVYTKKADIWSVGCLIVEMFTGRHPFPDLSQMQALFRIGSHIPPQIPEWCTQEAKDFLTETFELNYEKRPDAIELLAETFLNPLIMSKQ</sequence>
<dbReference type="InParanoid" id="G3ALG9"/>
<evidence type="ECO:0000256" key="3">
    <source>
        <dbReference type="ARBA" id="ARBA00022527"/>
    </source>
</evidence>
<dbReference type="PROSITE" id="PS00108">
    <property type="entry name" value="PROTEIN_KINASE_ST"/>
    <property type="match status" value="1"/>
</dbReference>
<dbReference type="STRING" id="619300.G3ALG9"/>
<evidence type="ECO:0000256" key="9">
    <source>
        <dbReference type="ARBA" id="ARBA00048329"/>
    </source>
</evidence>
<evidence type="ECO:0000256" key="5">
    <source>
        <dbReference type="ARBA" id="ARBA00022741"/>
    </source>
</evidence>
<dbReference type="GO" id="GO:0071507">
    <property type="term" value="P:pheromone response MAPK cascade"/>
    <property type="evidence" value="ECO:0007669"/>
    <property type="project" value="EnsemblFungi"/>
</dbReference>
<dbReference type="GO" id="GO:0005737">
    <property type="term" value="C:cytoplasm"/>
    <property type="evidence" value="ECO:0007669"/>
    <property type="project" value="EnsemblFungi"/>
</dbReference>
<evidence type="ECO:0000256" key="6">
    <source>
        <dbReference type="ARBA" id="ARBA00022777"/>
    </source>
</evidence>
<dbReference type="InterPro" id="IPR000719">
    <property type="entry name" value="Prot_kinase_dom"/>
</dbReference>
<keyword evidence="3" id="KW-0723">Serine/threonine-protein kinase</keyword>
<keyword evidence="4" id="KW-0808">Transferase</keyword>
<comment type="similarity">
    <text evidence="1">Belongs to the protein kinase superfamily. STE Ser/Thr protein kinase family. MAP kinase kinase kinase subfamily.</text>
</comment>
<dbReference type="HOGENOM" id="CLU_003051_0_1_1"/>
<dbReference type="RefSeq" id="XP_007374727.1">
    <property type="nucleotide sequence ID" value="XM_007374665.1"/>
</dbReference>
<gene>
    <name evidence="13" type="ORF">SPAPADRAFT_137293</name>
</gene>